<comment type="domain">
    <text evidence="11">The N-terminal domain is essential for RNAP assembly and basal transcription, whereas the C-terminal domain is involved in interaction with transcriptional regulators and with upstream promoter elements.</text>
</comment>
<dbReference type="Pfam" id="PF03118">
    <property type="entry name" value="RNA_pol_A_CTD"/>
    <property type="match status" value="1"/>
</dbReference>
<reference evidence="13" key="1">
    <citation type="submission" date="2022-08" db="EMBL/GenBank/DDBJ databases">
        <authorList>
            <person name="Dzunkova M."/>
            <person name="La Clair J."/>
            <person name="Tyml T."/>
            <person name="Doud D."/>
            <person name="Schulz F."/>
            <person name="Piquer S."/>
            <person name="Porcel Sanchis D."/>
            <person name="Osborn A."/>
            <person name="Robinson D."/>
            <person name="Louie K.B."/>
            <person name="Bowen B.P."/>
            <person name="Bowers R."/>
            <person name="Lee J."/>
            <person name="Arnau Llombart V."/>
            <person name="Diaz Villanueva W."/>
            <person name="Gosliner T."/>
            <person name="Northen T."/>
            <person name="Cheng J.-F."/>
            <person name="Burkart M.D."/>
            <person name="Woyke T."/>
        </authorList>
    </citation>
    <scope>NUCLEOTIDE SEQUENCE</scope>
    <source>
        <strain evidence="13">Df01</strain>
    </source>
</reference>
<name>A0ABT7QNK4_9GAMM</name>
<evidence type="ECO:0000256" key="5">
    <source>
        <dbReference type="ARBA" id="ARBA00022679"/>
    </source>
</evidence>
<dbReference type="Gene3D" id="1.10.150.20">
    <property type="entry name" value="5' to 3' exonuclease, C-terminal subdomain"/>
    <property type="match status" value="1"/>
</dbReference>
<evidence type="ECO:0000313" key="13">
    <source>
        <dbReference type="EMBL" id="MDM5148098.1"/>
    </source>
</evidence>
<evidence type="ECO:0000313" key="14">
    <source>
        <dbReference type="Proteomes" id="UP001168167"/>
    </source>
</evidence>
<evidence type="ECO:0000256" key="11">
    <source>
        <dbReference type="HAMAP-Rule" id="MF_00059"/>
    </source>
</evidence>
<dbReference type="InterPro" id="IPR011262">
    <property type="entry name" value="DNA-dir_RNA_pol_insert"/>
</dbReference>
<evidence type="ECO:0000256" key="9">
    <source>
        <dbReference type="ARBA" id="ARBA00033070"/>
    </source>
</evidence>
<proteinExistence type="inferred from homology"/>
<gene>
    <name evidence="11" type="primary">rpoA</name>
    <name evidence="13" type="ORF">NQX30_06950</name>
</gene>
<dbReference type="InterPro" id="IPR036643">
    <property type="entry name" value="RNApol_insert_sf"/>
</dbReference>
<dbReference type="InterPro" id="IPR036603">
    <property type="entry name" value="RBP11-like"/>
</dbReference>
<accession>A0ABT7QNK4</accession>
<evidence type="ECO:0000256" key="4">
    <source>
        <dbReference type="ARBA" id="ARBA00022478"/>
    </source>
</evidence>
<evidence type="ECO:0000256" key="7">
    <source>
        <dbReference type="ARBA" id="ARBA00023163"/>
    </source>
</evidence>
<comment type="subunit">
    <text evidence="11">Homodimer. The RNAP catalytic core consists of 2 alpha, 1 beta, 1 beta' and 1 omega subunit. When a sigma factor is associated with the core the holoenzyme is formed, which can initiate transcription.</text>
</comment>
<dbReference type="Proteomes" id="UP001168167">
    <property type="component" value="Unassembled WGS sequence"/>
</dbReference>
<dbReference type="NCBIfam" id="NF003513">
    <property type="entry name" value="PRK05182.1-2"/>
    <property type="match status" value="1"/>
</dbReference>
<dbReference type="InterPro" id="IPR011263">
    <property type="entry name" value="DNA-dir_RNA_pol_RpoA/D/Rpb3"/>
</dbReference>
<keyword evidence="5 11" id="KW-0808">Transferase</keyword>
<dbReference type="EMBL" id="JANQAO010000003">
    <property type="protein sequence ID" value="MDM5148098.1"/>
    <property type="molecule type" value="Genomic_DNA"/>
</dbReference>
<dbReference type="SUPFAM" id="SSF47789">
    <property type="entry name" value="C-terminal domain of RNA polymerase alpha subunit"/>
    <property type="match status" value="1"/>
</dbReference>
<comment type="function">
    <text evidence="11">DNA-dependent RNA polymerase catalyzes the transcription of DNA into RNA using the four ribonucleoside triphosphates as substrates.</text>
</comment>
<dbReference type="GO" id="GO:0000428">
    <property type="term" value="C:DNA-directed RNA polymerase complex"/>
    <property type="evidence" value="ECO:0007669"/>
    <property type="project" value="UniProtKB-KW"/>
</dbReference>
<feature type="domain" description="DNA-directed RNA polymerase RpoA/D/Rpb3-type" evidence="12">
    <location>
        <begin position="20"/>
        <end position="227"/>
    </location>
</feature>
<evidence type="ECO:0000259" key="12">
    <source>
        <dbReference type="SMART" id="SM00662"/>
    </source>
</evidence>
<organism evidence="13 14">
    <name type="scientific">Candidatus Doriopsillibacter californiensis</name>
    <dbReference type="NCBI Taxonomy" id="2970740"/>
    <lineage>
        <taxon>Bacteria</taxon>
        <taxon>Pseudomonadati</taxon>
        <taxon>Pseudomonadota</taxon>
        <taxon>Gammaproteobacteria</taxon>
        <taxon>Candidatus Tethybacterales</taxon>
        <taxon>Candidatus Persebacteraceae</taxon>
        <taxon>Candidatus Doriopsillibacter</taxon>
    </lineage>
</organism>
<dbReference type="Gene3D" id="2.170.120.12">
    <property type="entry name" value="DNA-directed RNA polymerase, insert domain"/>
    <property type="match status" value="1"/>
</dbReference>
<dbReference type="HAMAP" id="MF_00059">
    <property type="entry name" value="RNApol_bact_RpoA"/>
    <property type="match status" value="1"/>
</dbReference>
<dbReference type="NCBIfam" id="TIGR02027">
    <property type="entry name" value="rpoA"/>
    <property type="match status" value="1"/>
</dbReference>
<keyword evidence="4 11" id="KW-0240">DNA-directed RNA polymerase</keyword>
<dbReference type="SUPFAM" id="SSF56553">
    <property type="entry name" value="Insert subdomain of RNA polymerase alpha subunit"/>
    <property type="match status" value="1"/>
</dbReference>
<comment type="similarity">
    <text evidence="1 11">Belongs to the RNA polymerase alpha chain family.</text>
</comment>
<evidence type="ECO:0000256" key="6">
    <source>
        <dbReference type="ARBA" id="ARBA00022695"/>
    </source>
</evidence>
<dbReference type="InterPro" id="IPR011260">
    <property type="entry name" value="RNAP_asu_C"/>
</dbReference>
<comment type="catalytic activity">
    <reaction evidence="10 11">
        <text>RNA(n) + a ribonucleoside 5'-triphosphate = RNA(n+1) + diphosphate</text>
        <dbReference type="Rhea" id="RHEA:21248"/>
        <dbReference type="Rhea" id="RHEA-COMP:14527"/>
        <dbReference type="Rhea" id="RHEA-COMP:17342"/>
        <dbReference type="ChEBI" id="CHEBI:33019"/>
        <dbReference type="ChEBI" id="CHEBI:61557"/>
        <dbReference type="ChEBI" id="CHEBI:140395"/>
        <dbReference type="EC" id="2.7.7.6"/>
    </reaction>
</comment>
<dbReference type="CDD" id="cd06928">
    <property type="entry name" value="RNAP_alpha_NTD"/>
    <property type="match status" value="1"/>
</dbReference>
<dbReference type="Pfam" id="PF01000">
    <property type="entry name" value="RNA_pol_A_bac"/>
    <property type="match status" value="1"/>
</dbReference>
<protein>
    <recommendedName>
        <fullName evidence="3 11">DNA-directed RNA polymerase subunit alpha</fullName>
        <shortName evidence="11">RNAP subunit alpha</shortName>
        <ecNumber evidence="2 11">2.7.7.6</ecNumber>
    </recommendedName>
    <alternativeName>
        <fullName evidence="9 11">RNA polymerase subunit alpha</fullName>
    </alternativeName>
    <alternativeName>
        <fullName evidence="8 11">Transcriptase subunit alpha</fullName>
    </alternativeName>
</protein>
<feature type="region of interest" description="Alpha C-terminal domain (alpha-CTD)" evidence="11">
    <location>
        <begin position="247"/>
        <end position="323"/>
    </location>
</feature>
<dbReference type="NCBIfam" id="NF003519">
    <property type="entry name" value="PRK05182.2-5"/>
    <property type="match status" value="1"/>
</dbReference>
<dbReference type="Pfam" id="PF01193">
    <property type="entry name" value="RNA_pol_L"/>
    <property type="match status" value="1"/>
</dbReference>
<evidence type="ECO:0000256" key="2">
    <source>
        <dbReference type="ARBA" id="ARBA00012418"/>
    </source>
</evidence>
<evidence type="ECO:0000256" key="8">
    <source>
        <dbReference type="ARBA" id="ARBA00032524"/>
    </source>
</evidence>
<dbReference type="SMART" id="SM00662">
    <property type="entry name" value="RPOLD"/>
    <property type="match status" value="1"/>
</dbReference>
<reference evidence="13" key="2">
    <citation type="journal article" date="2023" name="Microbiome">
        <title>Synthase-selected sorting approach identifies a beta-lactone synthase in a nudibranch symbiotic bacterium.</title>
        <authorList>
            <person name="Dzunkova M."/>
            <person name="La Clair J.J."/>
            <person name="Tyml T."/>
            <person name="Doud D."/>
            <person name="Schulz F."/>
            <person name="Piquer-Esteban S."/>
            <person name="Porcel Sanchis D."/>
            <person name="Osborn A."/>
            <person name="Robinson D."/>
            <person name="Louie K.B."/>
            <person name="Bowen B.P."/>
            <person name="Bowers R.M."/>
            <person name="Lee J."/>
            <person name="Arnau V."/>
            <person name="Diaz-Villanueva W."/>
            <person name="Stepanauskas R."/>
            <person name="Gosliner T."/>
            <person name="Date S.V."/>
            <person name="Northen T.R."/>
            <person name="Cheng J.F."/>
            <person name="Burkart M.D."/>
            <person name="Woyke T."/>
        </authorList>
    </citation>
    <scope>NUCLEOTIDE SEQUENCE</scope>
    <source>
        <strain evidence="13">Df01</strain>
    </source>
</reference>
<dbReference type="EC" id="2.7.7.6" evidence="2 11"/>
<dbReference type="Gene3D" id="3.30.1360.10">
    <property type="entry name" value="RNA polymerase, RBP11-like subunit"/>
    <property type="match status" value="1"/>
</dbReference>
<sequence length="323" mass="36196">MTQTFLKPAISGVRSLGPMTSRVTIEPLERGFGHTLGNALRRVMMSSIPGFAATEVKINGIMHEYDRVEGMREDVVWLILNLKNVIFKLNDSDREVVKLVKKGPCTVVAGDIQLSQHVEIVNPDHVLAVLTKSGELEMEIVVESGVGYQPASIIEGDSKRVGALYLDASFCPVKRMNFSVGSTRHENRVDLDRLIMDIESNGIFTCEEIIRYASRILIDQFKVFSEVGGEETVSVIENVGAHREAQYHPLFSEKVETLDLAVRSLNCLRQESIRYIGELVQREEKELMRMPNLGRKSLLEIKQALATRDLSLGVEVSSWKAPR</sequence>
<dbReference type="SUPFAM" id="SSF55257">
    <property type="entry name" value="RBP11-like subunits of RNA polymerase"/>
    <property type="match status" value="1"/>
</dbReference>
<comment type="caution">
    <text evidence="13">The sequence shown here is derived from an EMBL/GenBank/DDBJ whole genome shotgun (WGS) entry which is preliminary data.</text>
</comment>
<keyword evidence="14" id="KW-1185">Reference proteome</keyword>
<evidence type="ECO:0000256" key="10">
    <source>
        <dbReference type="ARBA" id="ARBA00048552"/>
    </source>
</evidence>
<evidence type="ECO:0000256" key="1">
    <source>
        <dbReference type="ARBA" id="ARBA00007123"/>
    </source>
</evidence>
<evidence type="ECO:0000256" key="3">
    <source>
        <dbReference type="ARBA" id="ARBA00015972"/>
    </source>
</evidence>
<keyword evidence="7 11" id="KW-0804">Transcription</keyword>
<keyword evidence="6 11" id="KW-0548">Nucleotidyltransferase</keyword>
<dbReference type="GO" id="GO:0003899">
    <property type="term" value="F:DNA-directed RNA polymerase activity"/>
    <property type="evidence" value="ECO:0007669"/>
    <property type="project" value="UniProtKB-EC"/>
</dbReference>
<feature type="region of interest" description="Alpha N-terminal domain (alpha-NTD)" evidence="11">
    <location>
        <begin position="1"/>
        <end position="225"/>
    </location>
</feature>
<dbReference type="InterPro" id="IPR011773">
    <property type="entry name" value="DNA-dir_RpoA"/>
</dbReference>